<name>A0A2V4NLB8_9ACTN</name>
<gene>
    <name evidence="1" type="ORF">C7C46_09015</name>
</gene>
<reference evidence="1 2" key="1">
    <citation type="submission" date="2018-03" db="EMBL/GenBank/DDBJ databases">
        <title>Bioinformatic expansion and discovery of thiopeptide antibiotics.</title>
        <authorList>
            <person name="Schwalen C.J."/>
            <person name="Hudson G.A."/>
            <person name="Mitchell D.A."/>
        </authorList>
    </citation>
    <scope>NUCLEOTIDE SEQUENCE [LARGE SCALE GENOMIC DNA]</scope>
    <source>
        <strain evidence="1 2">ATCC 21389</strain>
    </source>
</reference>
<evidence type="ECO:0000313" key="2">
    <source>
        <dbReference type="Proteomes" id="UP000248039"/>
    </source>
</evidence>
<sequence>MRTVTTVVAADQVTLTNYLDQLAAAEYLAARAGQAGPSQAGQPTAWGELWLLALARTSAATPGQWQVYALTSEDDLPGWPYSTSQYTGGIRTPADIARALAATGDTCVLRHYAGFTVTSATAETVTLN</sequence>
<dbReference type="Proteomes" id="UP000248039">
    <property type="component" value="Unassembled WGS sequence"/>
</dbReference>
<proteinExistence type="predicted"/>
<organism evidence="1 2">
    <name type="scientific">Streptomyces tateyamensis</name>
    <dbReference type="NCBI Taxonomy" id="565073"/>
    <lineage>
        <taxon>Bacteria</taxon>
        <taxon>Bacillati</taxon>
        <taxon>Actinomycetota</taxon>
        <taxon>Actinomycetes</taxon>
        <taxon>Kitasatosporales</taxon>
        <taxon>Streptomycetaceae</taxon>
        <taxon>Streptomyces</taxon>
    </lineage>
</organism>
<keyword evidence="2" id="KW-1185">Reference proteome</keyword>
<comment type="caution">
    <text evidence="1">The sequence shown here is derived from an EMBL/GenBank/DDBJ whole genome shotgun (WGS) entry which is preliminary data.</text>
</comment>
<dbReference type="AlphaFoldDB" id="A0A2V4NLB8"/>
<dbReference type="EMBL" id="PYBW01000028">
    <property type="protein sequence ID" value="PYC83462.1"/>
    <property type="molecule type" value="Genomic_DNA"/>
</dbReference>
<evidence type="ECO:0000313" key="1">
    <source>
        <dbReference type="EMBL" id="PYC83462.1"/>
    </source>
</evidence>
<dbReference type="OrthoDB" id="9948176at2"/>
<accession>A0A2V4NLB8</accession>
<protein>
    <submittedName>
        <fullName evidence="1">Uncharacterized protein</fullName>
    </submittedName>
</protein>
<dbReference type="RefSeq" id="WP_110667568.1">
    <property type="nucleotide sequence ID" value="NZ_PYBW01000028.1"/>
</dbReference>